<feature type="compositionally biased region" description="Acidic residues" evidence="1">
    <location>
        <begin position="163"/>
        <end position="173"/>
    </location>
</feature>
<keyword evidence="3" id="KW-0732">Signal</keyword>
<evidence type="ECO:0000256" key="1">
    <source>
        <dbReference type="SAM" id="MobiDB-lite"/>
    </source>
</evidence>
<name>A0A6N9VI77_STRMI</name>
<accession>A0A6N9VI77</accession>
<feature type="compositionally biased region" description="Low complexity" evidence="1">
    <location>
        <begin position="37"/>
        <end position="102"/>
    </location>
</feature>
<feature type="signal peptide" evidence="3">
    <location>
        <begin position="1"/>
        <end position="26"/>
    </location>
</feature>
<organism evidence="4 5">
    <name type="scientific">Streptomyces microflavus</name>
    <name type="common">Streptomyces lipmanii</name>
    <dbReference type="NCBI Taxonomy" id="1919"/>
    <lineage>
        <taxon>Bacteria</taxon>
        <taxon>Bacillati</taxon>
        <taxon>Actinomycetota</taxon>
        <taxon>Actinomycetes</taxon>
        <taxon>Kitasatosporales</taxon>
        <taxon>Streptomycetaceae</taxon>
        <taxon>Streptomyces</taxon>
    </lineage>
</organism>
<feature type="transmembrane region" description="Helical" evidence="2">
    <location>
        <begin position="211"/>
        <end position="229"/>
    </location>
</feature>
<dbReference type="AlphaFoldDB" id="A0A6N9VI77"/>
<proteinExistence type="predicted"/>
<dbReference type="RefSeq" id="WP_031122485.1">
    <property type="nucleotide sequence ID" value="NZ_CP109320.1"/>
</dbReference>
<evidence type="ECO:0000313" key="4">
    <source>
        <dbReference type="EMBL" id="NEB72057.1"/>
    </source>
</evidence>
<feature type="region of interest" description="Disordered" evidence="1">
    <location>
        <begin position="25"/>
        <end position="194"/>
    </location>
</feature>
<feature type="compositionally biased region" description="Low complexity" evidence="1">
    <location>
        <begin position="110"/>
        <end position="132"/>
    </location>
</feature>
<comment type="caution">
    <text evidence="4">The sequence shown here is derived from an EMBL/GenBank/DDBJ whole genome shotgun (WGS) entry which is preliminary data.</text>
</comment>
<protein>
    <submittedName>
        <fullName evidence="4">Uncharacterized protein</fullName>
    </submittedName>
</protein>
<dbReference type="Proteomes" id="UP000471648">
    <property type="component" value="Unassembled WGS sequence"/>
</dbReference>
<reference evidence="4 5" key="1">
    <citation type="submission" date="2020-01" db="EMBL/GenBank/DDBJ databases">
        <title>Insect and environment-associated Actinomycetes.</title>
        <authorList>
            <person name="Currrie C."/>
            <person name="Chevrette M."/>
            <person name="Carlson C."/>
            <person name="Stubbendieck R."/>
            <person name="Wendt-Pienkowski E."/>
        </authorList>
    </citation>
    <scope>NUCLEOTIDE SEQUENCE [LARGE SCALE GENOMIC DNA]</scope>
    <source>
        <strain evidence="4 5">SID14438</strain>
    </source>
</reference>
<keyword evidence="2" id="KW-1133">Transmembrane helix</keyword>
<keyword evidence="2" id="KW-0812">Transmembrane</keyword>
<gene>
    <name evidence="4" type="ORF">G3I39_34060</name>
</gene>
<evidence type="ECO:0000256" key="3">
    <source>
        <dbReference type="SAM" id="SignalP"/>
    </source>
</evidence>
<evidence type="ECO:0000256" key="2">
    <source>
        <dbReference type="SAM" id="Phobius"/>
    </source>
</evidence>
<feature type="chain" id="PRO_5039455248" evidence="3">
    <location>
        <begin position="27"/>
        <end position="235"/>
    </location>
</feature>
<dbReference type="EMBL" id="JAAGME010001447">
    <property type="protein sequence ID" value="NEB72057.1"/>
    <property type="molecule type" value="Genomic_DNA"/>
</dbReference>
<evidence type="ECO:0000313" key="5">
    <source>
        <dbReference type="Proteomes" id="UP000471648"/>
    </source>
</evidence>
<sequence>MAPGLPAVWSSRCAVCLLVAAGAALGPSGPPGGTAHASPAPTGPSVSATPSGTPSSTATPPLPSGSASSSPSSVDSVDPSALPLPSGALSSGAGEPGGSPSADFVHGDGAEAAASSASPSPSHSASVEVSGSTAPLAGREAGAGKVRPGRSLTPLELARAETPDEPEPPDEPEQSAVGLPESTVPPEEFSETGAQATRALDAAAVRQVQQVSLGTGIALVGLGLAFLAFRLRRVN</sequence>
<keyword evidence="2" id="KW-0472">Membrane</keyword>